<sequence>MSMLVLLFVSIPSDKIIMSSLPCSSSSSSIIVMIPTRRLLSSTGSSHHELHPQQQSLDTADGTSFSSRSTSTPTSRQFEASAHEVPSGPNPISNR</sequence>
<dbReference type="AlphaFoldDB" id="A0A7J6WRI1"/>
<dbReference type="InterPro" id="IPR037495">
    <property type="entry name" value="CLE41/42/44"/>
</dbReference>
<feature type="region of interest" description="Disordered" evidence="1">
    <location>
        <begin position="42"/>
        <end position="95"/>
    </location>
</feature>
<dbReference type="OrthoDB" id="1938935at2759"/>
<evidence type="ECO:0000313" key="3">
    <source>
        <dbReference type="Proteomes" id="UP000554482"/>
    </source>
</evidence>
<dbReference type="PANTHER" id="PTHR35301:SF1">
    <property type="entry name" value="CLAVATA3_ESR (CLE)-RELATED PROTEIN 41-RELATED"/>
    <property type="match status" value="1"/>
</dbReference>
<evidence type="ECO:0000313" key="2">
    <source>
        <dbReference type="EMBL" id="KAF5198732.1"/>
    </source>
</evidence>
<accession>A0A7J6WRI1</accession>
<feature type="compositionally biased region" description="Polar residues" evidence="1">
    <location>
        <begin position="52"/>
        <end position="62"/>
    </location>
</feature>
<reference evidence="2 3" key="1">
    <citation type="submission" date="2020-06" db="EMBL/GenBank/DDBJ databases">
        <title>Transcriptomic and genomic resources for Thalictrum thalictroides and T. hernandezii: Facilitating candidate gene discovery in an emerging model plant lineage.</title>
        <authorList>
            <person name="Arias T."/>
            <person name="Riano-Pachon D.M."/>
            <person name="Di Stilio V.S."/>
        </authorList>
    </citation>
    <scope>NUCLEOTIDE SEQUENCE [LARGE SCALE GENOMIC DNA]</scope>
    <source>
        <strain evidence="3">cv. WT478/WT964</strain>
        <tissue evidence="2">Leaves</tissue>
    </source>
</reference>
<dbReference type="GO" id="GO:0010089">
    <property type="term" value="P:xylem development"/>
    <property type="evidence" value="ECO:0007669"/>
    <property type="project" value="InterPro"/>
</dbReference>
<gene>
    <name evidence="2" type="ORF">FRX31_011686</name>
</gene>
<dbReference type="GO" id="GO:0048046">
    <property type="term" value="C:apoplast"/>
    <property type="evidence" value="ECO:0007669"/>
    <property type="project" value="TreeGrafter"/>
</dbReference>
<keyword evidence="3" id="KW-1185">Reference proteome</keyword>
<comment type="caution">
    <text evidence="2">The sequence shown here is derived from an EMBL/GenBank/DDBJ whole genome shotgun (WGS) entry which is preliminary data.</text>
</comment>
<dbReference type="GO" id="GO:0033612">
    <property type="term" value="F:receptor serine/threonine kinase binding"/>
    <property type="evidence" value="ECO:0007669"/>
    <property type="project" value="InterPro"/>
</dbReference>
<dbReference type="EMBL" id="JABWDY010012919">
    <property type="protein sequence ID" value="KAF5198732.1"/>
    <property type="molecule type" value="Genomic_DNA"/>
</dbReference>
<name>A0A7J6WRI1_THATH</name>
<dbReference type="Proteomes" id="UP000554482">
    <property type="component" value="Unassembled WGS sequence"/>
</dbReference>
<protein>
    <submittedName>
        <fullName evidence="2">Uncharacterized protein</fullName>
    </submittedName>
</protein>
<organism evidence="2 3">
    <name type="scientific">Thalictrum thalictroides</name>
    <name type="common">Rue-anemone</name>
    <name type="synonym">Anemone thalictroides</name>
    <dbReference type="NCBI Taxonomy" id="46969"/>
    <lineage>
        <taxon>Eukaryota</taxon>
        <taxon>Viridiplantae</taxon>
        <taxon>Streptophyta</taxon>
        <taxon>Embryophyta</taxon>
        <taxon>Tracheophyta</taxon>
        <taxon>Spermatophyta</taxon>
        <taxon>Magnoliopsida</taxon>
        <taxon>Ranunculales</taxon>
        <taxon>Ranunculaceae</taxon>
        <taxon>Thalictroideae</taxon>
        <taxon>Thalictrum</taxon>
    </lineage>
</organism>
<evidence type="ECO:0000256" key="1">
    <source>
        <dbReference type="SAM" id="MobiDB-lite"/>
    </source>
</evidence>
<proteinExistence type="predicted"/>
<feature type="compositionally biased region" description="Low complexity" evidence="1">
    <location>
        <begin position="63"/>
        <end position="75"/>
    </location>
</feature>
<dbReference type="PANTHER" id="PTHR35301">
    <property type="entry name" value="CLAVATA3/ESR (CLE)-RELATED PROTEIN 41-RELATED"/>
    <property type="match status" value="1"/>
</dbReference>